<evidence type="ECO:0000259" key="17">
    <source>
        <dbReference type="PROSITE" id="PS51198"/>
    </source>
</evidence>
<evidence type="ECO:0000313" key="19">
    <source>
        <dbReference type="EMBL" id="PZF76479.1"/>
    </source>
</evidence>
<evidence type="ECO:0000256" key="10">
    <source>
        <dbReference type="ARBA" id="ARBA00023235"/>
    </source>
</evidence>
<dbReference type="InterPro" id="IPR014017">
    <property type="entry name" value="DNA_helicase_UvrD-like_C"/>
</dbReference>
<dbReference type="PANTHER" id="PTHR11070:SF2">
    <property type="entry name" value="ATP-DEPENDENT DNA HELICASE SRS2"/>
    <property type="match status" value="1"/>
</dbReference>
<keyword evidence="20" id="KW-1185">Reference proteome</keyword>
<dbReference type="EC" id="5.6.2.4" evidence="12"/>
<dbReference type="GO" id="GO:0004527">
    <property type="term" value="F:exonuclease activity"/>
    <property type="evidence" value="ECO:0007669"/>
    <property type="project" value="UniProtKB-KW"/>
</dbReference>
<dbReference type="EMBL" id="QKVK01000005">
    <property type="protein sequence ID" value="PZF76479.1"/>
    <property type="molecule type" value="Genomic_DNA"/>
</dbReference>
<keyword evidence="8" id="KW-0238">DNA-binding</keyword>
<dbReference type="Proteomes" id="UP000248795">
    <property type="component" value="Unassembled WGS sequence"/>
</dbReference>
<dbReference type="GO" id="GO:0005829">
    <property type="term" value="C:cytosol"/>
    <property type="evidence" value="ECO:0007669"/>
    <property type="project" value="TreeGrafter"/>
</dbReference>
<comment type="caution">
    <text evidence="19">The sequence shown here is derived from an EMBL/GenBank/DDBJ whole genome shotgun (WGS) entry which is preliminary data.</text>
</comment>
<feature type="domain" description="UvrD-like helicase C-terminal" evidence="18">
    <location>
        <begin position="504"/>
        <end position="784"/>
    </location>
</feature>
<proteinExistence type="predicted"/>
<evidence type="ECO:0000256" key="14">
    <source>
        <dbReference type="ARBA" id="ARBA00048988"/>
    </source>
</evidence>
<keyword evidence="4 15" id="KW-0378">Hydrolase</keyword>
<evidence type="ECO:0000256" key="7">
    <source>
        <dbReference type="ARBA" id="ARBA00022840"/>
    </source>
</evidence>
<dbReference type="GO" id="GO:0005524">
    <property type="term" value="F:ATP binding"/>
    <property type="evidence" value="ECO:0007669"/>
    <property type="project" value="UniProtKB-UniRule"/>
</dbReference>
<evidence type="ECO:0000259" key="18">
    <source>
        <dbReference type="PROSITE" id="PS51217"/>
    </source>
</evidence>
<keyword evidence="7 15" id="KW-0067">ATP-binding</keyword>
<evidence type="ECO:0000256" key="8">
    <source>
        <dbReference type="ARBA" id="ARBA00023125"/>
    </source>
</evidence>
<dbReference type="AlphaFoldDB" id="A0A2W2BJW0"/>
<comment type="catalytic activity">
    <reaction evidence="11">
        <text>Couples ATP hydrolysis with the unwinding of duplex DNA by translocating in the 3'-5' direction.</text>
        <dbReference type="EC" id="5.6.2.4"/>
    </reaction>
</comment>
<dbReference type="Pfam" id="PF00580">
    <property type="entry name" value="UvrD-helicase"/>
    <property type="match status" value="1"/>
</dbReference>
<dbReference type="RefSeq" id="WP_111198715.1">
    <property type="nucleotide sequence ID" value="NZ_QKVK01000005.1"/>
</dbReference>
<dbReference type="Gene3D" id="3.90.320.10">
    <property type="match status" value="1"/>
</dbReference>
<dbReference type="NCBIfam" id="TIGR02784">
    <property type="entry name" value="addA_alphas"/>
    <property type="match status" value="1"/>
</dbReference>
<dbReference type="PANTHER" id="PTHR11070">
    <property type="entry name" value="UVRD / RECB / PCRA DNA HELICASE FAMILY MEMBER"/>
    <property type="match status" value="1"/>
</dbReference>
<protein>
    <recommendedName>
        <fullName evidence="12">DNA 3'-5' helicase</fullName>
        <ecNumber evidence="12">5.6.2.4</ecNumber>
    </recommendedName>
    <alternativeName>
        <fullName evidence="13">DNA 3'-5' helicase II</fullName>
    </alternativeName>
</protein>
<keyword evidence="3" id="KW-0227">DNA damage</keyword>
<dbReference type="GO" id="GO:0043138">
    <property type="term" value="F:3'-5' DNA helicase activity"/>
    <property type="evidence" value="ECO:0007669"/>
    <property type="project" value="UniProtKB-EC"/>
</dbReference>
<evidence type="ECO:0000256" key="12">
    <source>
        <dbReference type="ARBA" id="ARBA00034808"/>
    </source>
</evidence>
<feature type="domain" description="UvrD-like helicase ATP-binding" evidence="17">
    <location>
        <begin position="4"/>
        <end position="481"/>
    </location>
</feature>
<dbReference type="GO" id="GO:0033202">
    <property type="term" value="C:DNA helicase complex"/>
    <property type="evidence" value="ECO:0007669"/>
    <property type="project" value="TreeGrafter"/>
</dbReference>
<evidence type="ECO:0000256" key="4">
    <source>
        <dbReference type="ARBA" id="ARBA00022801"/>
    </source>
</evidence>
<reference evidence="20" key="1">
    <citation type="submission" date="2018-06" db="EMBL/GenBank/DDBJ databases">
        <title>Aestuariibacter litoralis strain KCTC 52945T.</title>
        <authorList>
            <person name="Li X."/>
            <person name="Salam N."/>
            <person name="Li J.-L."/>
            <person name="Chen Y.-M."/>
            <person name="Yang Z.-W."/>
            <person name="Zhang L.-Y."/>
            <person name="Han M.-X."/>
            <person name="Xiao M."/>
            <person name="Li W.-J."/>
        </authorList>
    </citation>
    <scope>NUCLEOTIDE SEQUENCE [LARGE SCALE GENOMIC DNA]</scope>
    <source>
        <strain evidence="20">KCTC 52945</strain>
    </source>
</reference>
<feature type="region of interest" description="Disordered" evidence="16">
    <location>
        <begin position="534"/>
        <end position="555"/>
    </location>
</feature>
<evidence type="ECO:0000256" key="13">
    <source>
        <dbReference type="ARBA" id="ARBA00034923"/>
    </source>
</evidence>
<comment type="catalytic activity">
    <reaction evidence="14">
        <text>ATP + H2O = ADP + phosphate + H(+)</text>
        <dbReference type="Rhea" id="RHEA:13065"/>
        <dbReference type="ChEBI" id="CHEBI:15377"/>
        <dbReference type="ChEBI" id="CHEBI:15378"/>
        <dbReference type="ChEBI" id="CHEBI:30616"/>
        <dbReference type="ChEBI" id="CHEBI:43474"/>
        <dbReference type="ChEBI" id="CHEBI:456216"/>
        <dbReference type="EC" id="5.6.2.4"/>
    </reaction>
</comment>
<dbReference type="InterPro" id="IPR027417">
    <property type="entry name" value="P-loop_NTPase"/>
</dbReference>
<dbReference type="Pfam" id="PF12705">
    <property type="entry name" value="PDDEXK_1"/>
    <property type="match status" value="1"/>
</dbReference>
<dbReference type="GO" id="GO:0003677">
    <property type="term" value="F:DNA binding"/>
    <property type="evidence" value="ECO:0007669"/>
    <property type="project" value="UniProtKB-KW"/>
</dbReference>
<evidence type="ECO:0000256" key="9">
    <source>
        <dbReference type="ARBA" id="ARBA00023204"/>
    </source>
</evidence>
<dbReference type="InterPro" id="IPR014016">
    <property type="entry name" value="UvrD-like_ATP-bd"/>
</dbReference>
<keyword evidence="1" id="KW-0540">Nuclease</keyword>
<feature type="binding site" evidence="15">
    <location>
        <begin position="25"/>
        <end position="32"/>
    </location>
    <ligand>
        <name>ATP</name>
        <dbReference type="ChEBI" id="CHEBI:30616"/>
    </ligand>
</feature>
<keyword evidence="9" id="KW-0234">DNA repair</keyword>
<dbReference type="Pfam" id="PF13361">
    <property type="entry name" value="UvrD_C"/>
    <property type="match status" value="1"/>
</dbReference>
<dbReference type="GO" id="GO:0000725">
    <property type="term" value="P:recombinational repair"/>
    <property type="evidence" value="ECO:0007669"/>
    <property type="project" value="TreeGrafter"/>
</dbReference>
<dbReference type="InterPro" id="IPR038726">
    <property type="entry name" value="PDDEXK_AddAB-type"/>
</dbReference>
<name>A0A2W2BJW0_9HYPH</name>
<accession>A0A2W2BJW0</accession>
<evidence type="ECO:0000256" key="1">
    <source>
        <dbReference type="ARBA" id="ARBA00022722"/>
    </source>
</evidence>
<dbReference type="InterPro" id="IPR000212">
    <property type="entry name" value="DNA_helicase_UvrD/REP"/>
</dbReference>
<evidence type="ECO:0000256" key="16">
    <source>
        <dbReference type="SAM" id="MobiDB-lite"/>
    </source>
</evidence>
<evidence type="ECO:0000256" key="3">
    <source>
        <dbReference type="ARBA" id="ARBA00022763"/>
    </source>
</evidence>
<evidence type="ECO:0000256" key="2">
    <source>
        <dbReference type="ARBA" id="ARBA00022741"/>
    </source>
</evidence>
<dbReference type="InterPro" id="IPR014151">
    <property type="entry name" value="DNA_helicase_AddA"/>
</dbReference>
<sequence length="1112" mass="121222">MSLNPAASLAQRKASDPAATVWVNANAGSGKTHVLVDRVVRLMLGGTEPSRIMCLTFTKAAAAEMANRLFERLSKWIALEDAALRDELKKLGLEHADDALLQRARQLFTRALETPGGLKIQTIHAFCERVLQLFPVEASIVPHFTMLDDREQLSLLQEARNTVLSSAKDEATELGAALRDVVNRVNADDFDKLLTGLLAKRANLRALFEEERGLERAESLLRVHLSLEQGLTRESLVSGLTCDVARYRDLADALDGGTDTERKTAAKIRAACVAGLVRLTALQSILLTGEGEPRKAVANKPTLAKHVWIEDFVKADQRRLVDALGTMGDLECLGATLSLLRLGSAITRGFETAKRARGAYDFDDLIIKTGELLQERPDAAWVLFKLDGGIEHLLVDEAQDTSPMQWQIVQALTAEFFAGEGRHGQTLRTLFVVGDRKQSIYSFQGADPNVFEQVLGEVKGQVEGVGQEFREVDFSVSFRSLGEILTAVDGVFPPGSAARTGLDGETPREWSHVPNRRDAPGTVELWPLVEPVEKQEPEPWQAPVDREPAQSPRRRLAEKLAKTIKGWIGRRMLPGRKRPVEAGDILILVRQRNSFFDAMIRALWNEQVPVAGADRLKLGENIAVLDLVALAQFAIMPEDDHALACLLKSPLLARPLTEDELIAIAAGRGALSLWQSLQAQESEPCCRAAAFLRPLIDDAPAARPFEFFSAILGKARLAIVSRLGSEANDAIDAFLDRALDYEEAHGTSLAGFVNWFQAGEIEIKRNMEQGAGEVRVMTVHGAKGLEAPIVILPDTTSDEQPRGGESLLMLEGGGGHARVPLWAVPKLGASRAVKALKAAQKDVATAEHRRLLYVAMTRACDELYVCGFRGVQEPSENCWYNTIAAALKPGMTELDNGQGWRLGAAPVMAEVPATAKPVEALALPGWVAREVAAVPVTAAPQARKRAEARVARGLLIHRILQNLPDLPEAERAGHIDVAVRRAGHDAALATRLKALIAEPVVAELLSADGHSEASLITVGPDGGPERRRLDRLVMTAEGLLVADYKTDREVPETAAACNPEYLMQLATYREALRLAGPGRPMRFCLLYTEAPRLILVPDALLDRMAALRGARP</sequence>
<evidence type="ECO:0000313" key="20">
    <source>
        <dbReference type="Proteomes" id="UP000248795"/>
    </source>
</evidence>
<organism evidence="19 20">
    <name type="scientific">Aestuariivirga litoralis</name>
    <dbReference type="NCBI Taxonomy" id="2650924"/>
    <lineage>
        <taxon>Bacteria</taxon>
        <taxon>Pseudomonadati</taxon>
        <taxon>Pseudomonadota</taxon>
        <taxon>Alphaproteobacteria</taxon>
        <taxon>Hyphomicrobiales</taxon>
        <taxon>Aestuariivirgaceae</taxon>
        <taxon>Aestuariivirga</taxon>
    </lineage>
</organism>
<evidence type="ECO:0000256" key="6">
    <source>
        <dbReference type="ARBA" id="ARBA00022839"/>
    </source>
</evidence>
<evidence type="ECO:0000256" key="11">
    <source>
        <dbReference type="ARBA" id="ARBA00034617"/>
    </source>
</evidence>
<gene>
    <name evidence="19" type="primary">addA</name>
    <name evidence="19" type="ORF">DK847_11745</name>
</gene>
<dbReference type="SUPFAM" id="SSF52540">
    <property type="entry name" value="P-loop containing nucleoside triphosphate hydrolases"/>
    <property type="match status" value="1"/>
</dbReference>
<keyword evidence="5 15" id="KW-0347">Helicase</keyword>
<keyword evidence="2 15" id="KW-0547">Nucleotide-binding</keyword>
<dbReference type="PROSITE" id="PS51217">
    <property type="entry name" value="UVRD_HELICASE_CTER"/>
    <property type="match status" value="1"/>
</dbReference>
<dbReference type="Gene3D" id="3.40.50.300">
    <property type="entry name" value="P-loop containing nucleotide triphosphate hydrolases"/>
    <property type="match status" value="4"/>
</dbReference>
<dbReference type="PROSITE" id="PS51198">
    <property type="entry name" value="UVRD_HELICASE_ATP_BIND"/>
    <property type="match status" value="1"/>
</dbReference>
<evidence type="ECO:0000256" key="15">
    <source>
        <dbReference type="PROSITE-ProRule" id="PRU00560"/>
    </source>
</evidence>
<keyword evidence="6" id="KW-0269">Exonuclease</keyword>
<dbReference type="InterPro" id="IPR011604">
    <property type="entry name" value="PDDEXK-like_dom_sf"/>
</dbReference>
<keyword evidence="10" id="KW-0413">Isomerase</keyword>
<evidence type="ECO:0000256" key="5">
    <source>
        <dbReference type="ARBA" id="ARBA00022806"/>
    </source>
</evidence>